<keyword evidence="7" id="KW-0460">Magnesium</keyword>
<gene>
    <name evidence="10" type="ORF">EIN_064250</name>
</gene>
<dbReference type="EC" id="3.6.5.2" evidence="3"/>
<dbReference type="SMART" id="SM00173">
    <property type="entry name" value="RAS"/>
    <property type="match status" value="1"/>
</dbReference>
<dbReference type="KEGG" id="eiv:EIN_064250"/>
<keyword evidence="9" id="KW-0963">Cytoplasm</keyword>
<dbReference type="InterPro" id="IPR001806">
    <property type="entry name" value="Small_GTPase"/>
</dbReference>
<dbReference type="PROSITE" id="PS51421">
    <property type="entry name" value="RAS"/>
    <property type="match status" value="1"/>
</dbReference>
<keyword evidence="8" id="KW-0342">GTP-binding</keyword>
<dbReference type="RefSeq" id="XP_004183556.1">
    <property type="nucleotide sequence ID" value="XM_004183508.1"/>
</dbReference>
<keyword evidence="11" id="KW-1185">Reference proteome</keyword>
<accession>A0A0A1TXH1</accession>
<keyword evidence="6" id="KW-0378">Hydrolase</keyword>
<evidence type="ECO:0000313" key="11">
    <source>
        <dbReference type="Proteomes" id="UP000014680"/>
    </source>
</evidence>
<dbReference type="Gene3D" id="3.40.50.300">
    <property type="entry name" value="P-loop containing nucleotide triphosphate hydrolases"/>
    <property type="match status" value="1"/>
</dbReference>
<dbReference type="Proteomes" id="UP000014680">
    <property type="component" value="Unassembled WGS sequence"/>
</dbReference>
<dbReference type="PRINTS" id="PR00449">
    <property type="entry name" value="RASTRNSFRMNG"/>
</dbReference>
<evidence type="ECO:0000256" key="5">
    <source>
        <dbReference type="ARBA" id="ARBA00022741"/>
    </source>
</evidence>
<dbReference type="GO" id="GO:0007264">
    <property type="term" value="P:small GTPase-mediated signal transduction"/>
    <property type="evidence" value="ECO:0007669"/>
    <property type="project" value="InterPro"/>
</dbReference>
<proteinExistence type="predicted"/>
<dbReference type="InterPro" id="IPR003578">
    <property type="entry name" value="Small_GTPase_Rho"/>
</dbReference>
<dbReference type="EMBL" id="KB207140">
    <property type="protein sequence ID" value="ELP84210.1"/>
    <property type="molecule type" value="Genomic_DNA"/>
</dbReference>
<protein>
    <recommendedName>
        <fullName evidence="3">small monomeric GTPase</fullName>
        <ecNumber evidence="3">3.6.5.2</ecNumber>
    </recommendedName>
</protein>
<keyword evidence="5" id="KW-0547">Nucleotide-binding</keyword>
<dbReference type="PROSITE" id="PS51419">
    <property type="entry name" value="RAB"/>
    <property type="match status" value="1"/>
</dbReference>
<dbReference type="InterPro" id="IPR027417">
    <property type="entry name" value="P-loop_NTPase"/>
</dbReference>
<evidence type="ECO:0000256" key="6">
    <source>
        <dbReference type="ARBA" id="ARBA00022801"/>
    </source>
</evidence>
<evidence type="ECO:0000256" key="9">
    <source>
        <dbReference type="ARBA" id="ARBA00023212"/>
    </source>
</evidence>
<sequence length="314" mass="36341">MKKSDKRLTCAHMVTVANYFHDLSEFNKLVLVSKKFLDFYDRFYYNPIQVTTKTAYYFPNVETFHVYEYKNIKFGVKYLQNMIKDHFYTKIIVHFAVKSETIAKIKKAKGVGELVTFMKRPLDSVISIAVLGDSKVGKTSLCLSEFDMLKGDTSLLLTNVFEQSECQKKHLVSGKMYQWKITDCALSAEYTDLFSYYYHKVDYYFLLYAVDSRESFENIKRVWCKPELFGNGSKIVLIATKVDLFKSVSVEEKKKLVSFEEGRKLAKDIGAITFAVTSSITEGNIKKIFDYVCVTFGKSGVTFESSKKYFLDIW</sequence>
<dbReference type="SMART" id="SM00174">
    <property type="entry name" value="RHO"/>
    <property type="match status" value="1"/>
</dbReference>
<evidence type="ECO:0000256" key="8">
    <source>
        <dbReference type="ARBA" id="ARBA00023134"/>
    </source>
</evidence>
<dbReference type="AlphaFoldDB" id="A0A0A1TXH1"/>
<dbReference type="PANTHER" id="PTHR24072">
    <property type="entry name" value="RHO FAMILY GTPASE"/>
    <property type="match status" value="1"/>
</dbReference>
<comment type="cofactor">
    <cofactor evidence="1">
        <name>Mg(2+)</name>
        <dbReference type="ChEBI" id="CHEBI:18420"/>
    </cofactor>
</comment>
<dbReference type="GeneID" id="14883269"/>
<evidence type="ECO:0000256" key="2">
    <source>
        <dbReference type="ARBA" id="ARBA00004245"/>
    </source>
</evidence>
<reference evidence="10 11" key="1">
    <citation type="submission" date="2012-10" db="EMBL/GenBank/DDBJ databases">
        <authorList>
            <person name="Zafar N."/>
            <person name="Inman J."/>
            <person name="Hall N."/>
            <person name="Lorenzi H."/>
            <person name="Caler E."/>
        </authorList>
    </citation>
    <scope>NUCLEOTIDE SEQUENCE [LARGE SCALE GENOMIC DNA]</scope>
    <source>
        <strain evidence="10 11">IP1</strain>
    </source>
</reference>
<evidence type="ECO:0000313" key="10">
    <source>
        <dbReference type="EMBL" id="ELP84210.1"/>
    </source>
</evidence>
<evidence type="ECO:0000256" key="3">
    <source>
        <dbReference type="ARBA" id="ARBA00011984"/>
    </source>
</evidence>
<evidence type="ECO:0000256" key="4">
    <source>
        <dbReference type="ARBA" id="ARBA00022723"/>
    </source>
</evidence>
<dbReference type="Pfam" id="PF00071">
    <property type="entry name" value="Ras"/>
    <property type="match status" value="1"/>
</dbReference>
<comment type="subcellular location">
    <subcellularLocation>
        <location evidence="2">Cytoplasm</location>
        <location evidence="2">Cytoskeleton</location>
    </subcellularLocation>
</comment>
<keyword evidence="9" id="KW-0206">Cytoskeleton</keyword>
<dbReference type="SMART" id="SM00175">
    <property type="entry name" value="RAB"/>
    <property type="match status" value="1"/>
</dbReference>
<dbReference type="VEuPathDB" id="AmoebaDB:EIN_064250"/>
<dbReference type="GO" id="GO:0003925">
    <property type="term" value="F:G protein activity"/>
    <property type="evidence" value="ECO:0007669"/>
    <property type="project" value="UniProtKB-EC"/>
</dbReference>
<keyword evidence="4" id="KW-0479">Metal-binding</keyword>
<evidence type="ECO:0000256" key="1">
    <source>
        <dbReference type="ARBA" id="ARBA00001946"/>
    </source>
</evidence>
<dbReference type="GO" id="GO:0005525">
    <property type="term" value="F:GTP binding"/>
    <property type="evidence" value="ECO:0007669"/>
    <property type="project" value="UniProtKB-KW"/>
</dbReference>
<dbReference type="GO" id="GO:0046872">
    <property type="term" value="F:metal ion binding"/>
    <property type="evidence" value="ECO:0007669"/>
    <property type="project" value="UniProtKB-KW"/>
</dbReference>
<organism evidence="10 11">
    <name type="scientific">Entamoeba invadens IP1</name>
    <dbReference type="NCBI Taxonomy" id="370355"/>
    <lineage>
        <taxon>Eukaryota</taxon>
        <taxon>Amoebozoa</taxon>
        <taxon>Evosea</taxon>
        <taxon>Archamoebae</taxon>
        <taxon>Mastigamoebida</taxon>
        <taxon>Entamoebidae</taxon>
        <taxon>Entamoeba</taxon>
    </lineage>
</organism>
<evidence type="ECO:0000256" key="7">
    <source>
        <dbReference type="ARBA" id="ARBA00022842"/>
    </source>
</evidence>
<dbReference type="SUPFAM" id="SSF52540">
    <property type="entry name" value="P-loop containing nucleoside triphosphate hydrolases"/>
    <property type="match status" value="1"/>
</dbReference>
<name>A0A0A1TXH1_ENTIV</name>
<dbReference type="GO" id="GO:0005856">
    <property type="term" value="C:cytoskeleton"/>
    <property type="evidence" value="ECO:0007669"/>
    <property type="project" value="UniProtKB-SubCell"/>
</dbReference>